<sequence>MTSFIENPAVWEETKQELAETFGKEIPELFEKVWKTCEKKLEANQKYYKAGESNYAVEILEEEFCLQWREFVEKSPEQEHLDVIYTFTLASCFNSNFGDDIVDSLGVFGKTLLAVNSQLTEELARFRGELS</sequence>
<dbReference type="Proteomes" id="UP000757900">
    <property type="component" value="Unassembled WGS sequence"/>
</dbReference>
<dbReference type="AlphaFoldDB" id="A0A929MR12"/>
<organism evidence="1 2">
    <name type="scientific">Abiotrophia defectiva</name>
    <name type="common">Streptococcus defectivus</name>
    <dbReference type="NCBI Taxonomy" id="46125"/>
    <lineage>
        <taxon>Bacteria</taxon>
        <taxon>Bacillati</taxon>
        <taxon>Bacillota</taxon>
        <taxon>Bacilli</taxon>
        <taxon>Lactobacillales</taxon>
        <taxon>Aerococcaceae</taxon>
        <taxon>Abiotrophia</taxon>
    </lineage>
</organism>
<accession>A0A929MR12</accession>
<comment type="caution">
    <text evidence="1">The sequence shown here is derived from an EMBL/GenBank/DDBJ whole genome shotgun (WGS) entry which is preliminary data.</text>
</comment>
<name>A0A929MR12_ABIDE</name>
<evidence type="ECO:0000313" key="2">
    <source>
        <dbReference type="Proteomes" id="UP000757900"/>
    </source>
</evidence>
<evidence type="ECO:0000313" key="1">
    <source>
        <dbReference type="EMBL" id="MBF0934096.1"/>
    </source>
</evidence>
<reference evidence="1" key="1">
    <citation type="submission" date="2020-04" db="EMBL/GenBank/DDBJ databases">
        <title>Deep metagenomics examines the oral microbiome during advanced dental caries in children, revealing novel taxa and co-occurrences with host molecules.</title>
        <authorList>
            <person name="Baker J.L."/>
            <person name="Morton J.T."/>
            <person name="Dinis M."/>
            <person name="Alvarez R."/>
            <person name="Tran N.C."/>
            <person name="Knight R."/>
            <person name="Edlund A."/>
        </authorList>
    </citation>
    <scope>NUCLEOTIDE SEQUENCE</scope>
    <source>
        <strain evidence="1">JCVI_23_bin.16</strain>
    </source>
</reference>
<protein>
    <submittedName>
        <fullName evidence="1">Uncharacterized protein</fullName>
    </submittedName>
</protein>
<gene>
    <name evidence="1" type="ORF">HXK00_00450</name>
</gene>
<dbReference type="EMBL" id="JABZFV010000001">
    <property type="protein sequence ID" value="MBF0934096.1"/>
    <property type="molecule type" value="Genomic_DNA"/>
</dbReference>
<proteinExistence type="predicted"/>